<keyword evidence="3" id="KW-1133">Transmembrane helix</keyword>
<reference evidence="4" key="1">
    <citation type="submission" date="2023-10" db="EMBL/GenBank/DDBJ databases">
        <title>Screening of Alkalihalophilus pseudofirmusBZ-TG-HK211 and Its Alleviation of Salt Stress on Rapeseed Growth.</title>
        <authorList>
            <person name="Zhao B."/>
            <person name="Guo T."/>
        </authorList>
    </citation>
    <scope>NUCLEOTIDE SEQUENCE</scope>
    <source>
        <strain evidence="4">BZ-TG-HK211</strain>
    </source>
</reference>
<dbReference type="NCBIfam" id="TIGR02854">
    <property type="entry name" value="spore_II_GA"/>
    <property type="match status" value="1"/>
</dbReference>
<accession>A0AAJ2NN15</accession>
<keyword evidence="1" id="KW-1003">Cell membrane</keyword>
<protein>
    <recommendedName>
        <fullName evidence="1">Sporulation sigma-E factor-processing peptidase</fullName>
        <ecNumber evidence="1">3.4.23.-</ecNumber>
    </recommendedName>
    <alternativeName>
        <fullName evidence="1">Membrane-associated aspartic protease</fullName>
    </alternativeName>
    <alternativeName>
        <fullName evidence="1">Stage II sporulation protein GA</fullName>
    </alternativeName>
</protein>
<feature type="transmembrane region" description="Helical" evidence="3">
    <location>
        <begin position="65"/>
        <end position="82"/>
    </location>
</feature>
<dbReference type="RefSeq" id="WP_323466584.1">
    <property type="nucleotide sequence ID" value="NZ_CP144224.1"/>
</dbReference>
<dbReference type="GO" id="GO:0030436">
    <property type="term" value="P:asexual sporulation"/>
    <property type="evidence" value="ECO:0007669"/>
    <property type="project" value="InterPro"/>
</dbReference>
<name>A0AAJ2NN15_ALKPS</name>
<comment type="subcellular location">
    <subcellularLocation>
        <location evidence="1">Cell membrane</location>
    </subcellularLocation>
</comment>
<comment type="caution">
    <text evidence="4">The sequence shown here is derived from an EMBL/GenBank/DDBJ whole genome shotgun (WGS) entry which is preliminary data.</text>
</comment>
<dbReference type="EC" id="3.4.23.-" evidence="1"/>
<comment type="subunit">
    <text evidence="1">Self-associates. Interacts with SigE. Interacts with SpoIIR.</text>
</comment>
<evidence type="ECO:0000256" key="2">
    <source>
        <dbReference type="PIRSR" id="PIRSR018571-1"/>
    </source>
</evidence>
<evidence type="ECO:0000256" key="3">
    <source>
        <dbReference type="SAM" id="Phobius"/>
    </source>
</evidence>
<dbReference type="InterPro" id="IPR005081">
    <property type="entry name" value="SpoIIGA"/>
</dbReference>
<evidence type="ECO:0000256" key="1">
    <source>
        <dbReference type="PIRNR" id="PIRNR018571"/>
    </source>
</evidence>
<keyword evidence="1 3" id="KW-0472">Membrane</keyword>
<evidence type="ECO:0000313" key="5">
    <source>
        <dbReference type="Proteomes" id="UP001285636"/>
    </source>
</evidence>
<organism evidence="4 5">
    <name type="scientific">Alkalihalophilus pseudofirmus</name>
    <name type="common">Bacillus pseudofirmus</name>
    <dbReference type="NCBI Taxonomy" id="79885"/>
    <lineage>
        <taxon>Bacteria</taxon>
        <taxon>Bacillati</taxon>
        <taxon>Bacillota</taxon>
        <taxon>Bacilli</taxon>
        <taxon>Bacillales</taxon>
        <taxon>Bacillaceae</taxon>
        <taxon>Alkalihalophilus</taxon>
    </lineage>
</organism>
<comment type="function">
    <text evidence="1">Probable aspartic protease that is responsible for the proteolytic cleavage of the RNA polymerase sigma E factor (SigE/spoIIGB) to yield the active peptide in the mother cell during sporulation. Responds to a signal from the forespore that is triggered by the extracellular signal protein SpoIIR.</text>
</comment>
<comment type="similarity">
    <text evidence="1">Belongs to the peptidase U4 family.</text>
</comment>
<evidence type="ECO:0000313" key="4">
    <source>
        <dbReference type="EMBL" id="MDV2885363.1"/>
    </source>
</evidence>
<feature type="transmembrane region" description="Helical" evidence="3">
    <location>
        <begin position="89"/>
        <end position="109"/>
    </location>
</feature>
<dbReference type="GO" id="GO:0005886">
    <property type="term" value="C:plasma membrane"/>
    <property type="evidence" value="ECO:0007669"/>
    <property type="project" value="UniProtKB-SubCell"/>
</dbReference>
<keyword evidence="1" id="KW-0378">Hydrolase</keyword>
<dbReference type="Pfam" id="PF03419">
    <property type="entry name" value="Peptidase_U4"/>
    <property type="match status" value="1"/>
</dbReference>
<keyword evidence="1" id="KW-0064">Aspartyl protease</keyword>
<dbReference type="GO" id="GO:0004190">
    <property type="term" value="F:aspartic-type endopeptidase activity"/>
    <property type="evidence" value="ECO:0007669"/>
    <property type="project" value="UniProtKB-KW"/>
</dbReference>
<keyword evidence="1" id="KW-0645">Protease</keyword>
<dbReference type="GO" id="GO:0030435">
    <property type="term" value="P:sporulation resulting in formation of a cellular spore"/>
    <property type="evidence" value="ECO:0007669"/>
    <property type="project" value="UniProtKB-KW"/>
</dbReference>
<dbReference type="AlphaFoldDB" id="A0AAJ2NN15"/>
<feature type="active site" evidence="2">
    <location>
        <position position="183"/>
    </location>
</feature>
<dbReference type="Proteomes" id="UP001285636">
    <property type="component" value="Unassembled WGS sequence"/>
</dbReference>
<dbReference type="GO" id="GO:0006508">
    <property type="term" value="P:proteolysis"/>
    <property type="evidence" value="ECO:0007669"/>
    <property type="project" value="UniProtKB-KW"/>
</dbReference>
<gene>
    <name evidence="4" type="primary">spoIIGA</name>
    <name evidence="4" type="ORF">RYX45_09215</name>
</gene>
<keyword evidence="3" id="KW-0812">Transmembrane</keyword>
<dbReference type="PIRSF" id="PIRSF018571">
    <property type="entry name" value="SpoIIGA"/>
    <property type="match status" value="1"/>
</dbReference>
<proteinExistence type="inferred from homology"/>
<dbReference type="EMBL" id="JAWJAY010000001">
    <property type="protein sequence ID" value="MDV2885363.1"/>
    <property type="molecule type" value="Genomic_DNA"/>
</dbReference>
<sequence>MTLYLDVIWFLNFCIDYLLIALTAIVLKRRFNRIRFIVGALFASLIVFLMFTPLGALFYQPWMKAIYSIFIILIAFGFKRWSYFFQGLLMFYFVTFMTGGGLFALHFFWQTEIDFLAAVSSPAQAGFGSGISWVFVVFGFPLVWYFSKAGIEKIEVKKIHYEQLATVTIHLFGQSIKTQGLIDSGNKLHDPITRAPVMIIETTCLEETFGQDVISAISTLDVFNDSDSKLSDEWMKRTKIIPYKVIGQSNPFLTAIKPDSVSIEHDGQVYHSNQVLIGLQEESLSPDQAYQCIVHPALVRQPSISPVAN</sequence>
<keyword evidence="1" id="KW-0749">Sporulation</keyword>
<feature type="transmembrane region" description="Helical" evidence="3">
    <location>
        <begin position="6"/>
        <end position="27"/>
    </location>
</feature>
<feature type="transmembrane region" description="Helical" evidence="3">
    <location>
        <begin position="129"/>
        <end position="147"/>
    </location>
</feature>
<feature type="transmembrane region" description="Helical" evidence="3">
    <location>
        <begin position="34"/>
        <end position="59"/>
    </location>
</feature>